<dbReference type="SUPFAM" id="SSF53822">
    <property type="entry name" value="Periplasmic binding protein-like I"/>
    <property type="match status" value="1"/>
</dbReference>
<evidence type="ECO:0000313" key="5">
    <source>
        <dbReference type="EMBL" id="GAA1517363.1"/>
    </source>
</evidence>
<organism evidence="5 6">
    <name type="scientific">Nocardioides humi</name>
    <dbReference type="NCBI Taxonomy" id="449461"/>
    <lineage>
        <taxon>Bacteria</taxon>
        <taxon>Bacillati</taxon>
        <taxon>Actinomycetota</taxon>
        <taxon>Actinomycetes</taxon>
        <taxon>Propionibacteriales</taxon>
        <taxon>Nocardioidaceae</taxon>
        <taxon>Nocardioides</taxon>
    </lineage>
</organism>
<dbReference type="Proteomes" id="UP001500842">
    <property type="component" value="Unassembled WGS sequence"/>
</dbReference>
<comment type="similarity">
    <text evidence="1">Belongs to the leucine-binding protein family.</text>
</comment>
<dbReference type="InterPro" id="IPR028081">
    <property type="entry name" value="Leu-bd"/>
</dbReference>
<evidence type="ECO:0000313" key="6">
    <source>
        <dbReference type="Proteomes" id="UP001500842"/>
    </source>
</evidence>
<comment type="caution">
    <text evidence="5">The sequence shown here is derived from an EMBL/GenBank/DDBJ whole genome shotgun (WGS) entry which is preliminary data.</text>
</comment>
<accession>A0ABN2AFP4</accession>
<proteinExistence type="inferred from homology"/>
<keyword evidence="6" id="KW-1185">Reference proteome</keyword>
<dbReference type="EMBL" id="BAAAOR010000015">
    <property type="protein sequence ID" value="GAA1517363.1"/>
    <property type="molecule type" value="Genomic_DNA"/>
</dbReference>
<evidence type="ECO:0000256" key="1">
    <source>
        <dbReference type="ARBA" id="ARBA00010062"/>
    </source>
</evidence>
<dbReference type="PANTHER" id="PTHR47235:SF1">
    <property type="entry name" value="BLR6548 PROTEIN"/>
    <property type="match status" value="1"/>
</dbReference>
<keyword evidence="2 3" id="KW-0732">Signal</keyword>
<feature type="domain" description="Leucine-binding protein" evidence="4">
    <location>
        <begin position="40"/>
        <end position="386"/>
    </location>
</feature>
<dbReference type="PANTHER" id="PTHR47235">
    <property type="entry name" value="BLR6548 PROTEIN"/>
    <property type="match status" value="1"/>
</dbReference>
<dbReference type="Pfam" id="PF13458">
    <property type="entry name" value="Peripla_BP_6"/>
    <property type="match status" value="1"/>
</dbReference>
<reference evidence="5 6" key="1">
    <citation type="journal article" date="2019" name="Int. J. Syst. Evol. Microbiol.">
        <title>The Global Catalogue of Microorganisms (GCM) 10K type strain sequencing project: providing services to taxonomists for standard genome sequencing and annotation.</title>
        <authorList>
            <consortium name="The Broad Institute Genomics Platform"/>
            <consortium name="The Broad Institute Genome Sequencing Center for Infectious Disease"/>
            <person name="Wu L."/>
            <person name="Ma J."/>
        </authorList>
    </citation>
    <scope>NUCLEOTIDE SEQUENCE [LARGE SCALE GENOMIC DNA]</scope>
    <source>
        <strain evidence="5 6">JCM 14942</strain>
    </source>
</reference>
<dbReference type="PROSITE" id="PS51257">
    <property type="entry name" value="PROKAR_LIPOPROTEIN"/>
    <property type="match status" value="1"/>
</dbReference>
<feature type="chain" id="PRO_5045201952" description="Leucine-binding protein domain-containing protein" evidence="3">
    <location>
        <begin position="26"/>
        <end position="412"/>
    </location>
</feature>
<evidence type="ECO:0000256" key="3">
    <source>
        <dbReference type="SAM" id="SignalP"/>
    </source>
</evidence>
<name>A0ABN2AFP4_9ACTN</name>
<evidence type="ECO:0000256" key="2">
    <source>
        <dbReference type="ARBA" id="ARBA00022729"/>
    </source>
</evidence>
<sequence length="412" mass="43187">MHMSKRFWTGAFAAVAAAASLTACGGGSGGANNEGVSKDEVTIGVMVDGSGPTASDQLPWQHGFEAYVKRLNDAGGVDGRKVKVVVKDDKFDAAVGVTAYKSLESQTPSLAIFGLGSGGPQSAVAPLAAKDEIPVVTGLLTTKESLVPFNPYVFGMAPSYADQVDVILAHGKEKVGSDTPRVAVVDNGAATGIEVEELVEERAVEGVEYAGAVAFPPTETTGDAIVQKLISMKPDFVVYHGGAGNVNLLMKAQAKFGTEMPVIGITPTGSYAAYQGLDPEVGNLFEFVQWSTPSTLEVEGTKQLLEDAEAAGFGEDDISASTFTQGYVAGMVLEEALKGAGDDPTRESFRDALEGISDLDTLGLSSSIRYSAENHGGASGLRPMKYDYATETFETLGEFSDYEGFIVHQYTK</sequence>
<feature type="signal peptide" evidence="3">
    <location>
        <begin position="1"/>
        <end position="25"/>
    </location>
</feature>
<dbReference type="Gene3D" id="3.40.50.2300">
    <property type="match status" value="2"/>
</dbReference>
<gene>
    <name evidence="5" type="ORF">GCM10009788_21910</name>
</gene>
<dbReference type="InterPro" id="IPR028082">
    <property type="entry name" value="Peripla_BP_I"/>
</dbReference>
<evidence type="ECO:0000259" key="4">
    <source>
        <dbReference type="Pfam" id="PF13458"/>
    </source>
</evidence>
<protein>
    <recommendedName>
        <fullName evidence="4">Leucine-binding protein domain-containing protein</fullName>
    </recommendedName>
</protein>